<sequence length="117" mass="13623">MIRLELCEVSINHEVLESLISSCPLLEELVLHVPNKFDYLEINAPMLKLLALTCPPASVRIKKSSLLEIVQFVECSDYADYNIMKYENYFIELFDSLPSIQKMCTDYTFMEELVDYN</sequence>
<dbReference type="InterPro" id="IPR055411">
    <property type="entry name" value="LRR_FXL15/At3g58940/PEG3-like"/>
</dbReference>
<gene>
    <name evidence="2" type="ORF">FPE_LOCUS28445</name>
</gene>
<proteinExistence type="predicted"/>
<feature type="domain" description="F-box/LRR-repeat protein 15/At3g58940/PEG3-like LRR" evidence="1">
    <location>
        <begin position="3"/>
        <end position="70"/>
    </location>
</feature>
<keyword evidence="3" id="KW-1185">Reference proteome</keyword>
<organism evidence="2 3">
    <name type="scientific">Fraxinus pennsylvanica</name>
    <dbReference type="NCBI Taxonomy" id="56036"/>
    <lineage>
        <taxon>Eukaryota</taxon>
        <taxon>Viridiplantae</taxon>
        <taxon>Streptophyta</taxon>
        <taxon>Embryophyta</taxon>
        <taxon>Tracheophyta</taxon>
        <taxon>Spermatophyta</taxon>
        <taxon>Magnoliopsida</taxon>
        <taxon>eudicotyledons</taxon>
        <taxon>Gunneridae</taxon>
        <taxon>Pentapetalae</taxon>
        <taxon>asterids</taxon>
        <taxon>lamiids</taxon>
        <taxon>Lamiales</taxon>
        <taxon>Oleaceae</taxon>
        <taxon>Oleeae</taxon>
        <taxon>Fraxinus</taxon>
    </lineage>
</organism>
<dbReference type="Pfam" id="PF24758">
    <property type="entry name" value="LRR_At5g56370"/>
    <property type="match status" value="1"/>
</dbReference>
<evidence type="ECO:0000313" key="2">
    <source>
        <dbReference type="EMBL" id="CAI9781015.1"/>
    </source>
</evidence>
<dbReference type="EMBL" id="OU503052">
    <property type="protein sequence ID" value="CAI9781015.1"/>
    <property type="molecule type" value="Genomic_DNA"/>
</dbReference>
<protein>
    <recommendedName>
        <fullName evidence="1">F-box/LRR-repeat protein 15/At3g58940/PEG3-like LRR domain-containing protein</fullName>
    </recommendedName>
</protein>
<evidence type="ECO:0000259" key="1">
    <source>
        <dbReference type="Pfam" id="PF24758"/>
    </source>
</evidence>
<reference evidence="2" key="1">
    <citation type="submission" date="2023-05" db="EMBL/GenBank/DDBJ databases">
        <authorList>
            <person name="Huff M."/>
        </authorList>
    </citation>
    <scope>NUCLEOTIDE SEQUENCE</scope>
</reference>
<dbReference type="AlphaFoldDB" id="A0AAD2EAX2"/>
<dbReference type="Proteomes" id="UP000834106">
    <property type="component" value="Chromosome 17"/>
</dbReference>
<evidence type="ECO:0000313" key="3">
    <source>
        <dbReference type="Proteomes" id="UP000834106"/>
    </source>
</evidence>
<accession>A0AAD2EAX2</accession>
<name>A0AAD2EAX2_9LAMI</name>